<proteinExistence type="predicted"/>
<evidence type="ECO:0000313" key="1">
    <source>
        <dbReference type="EMBL" id="ARE60514.1"/>
    </source>
</evidence>
<dbReference type="RefSeq" id="WP_008766683.1">
    <property type="nucleotide sequence ID" value="NZ_CAOVAK010000071.1"/>
</dbReference>
<evidence type="ECO:0000313" key="2">
    <source>
        <dbReference type="Proteomes" id="UP000092631"/>
    </source>
</evidence>
<dbReference type="EMBL" id="CP015401">
    <property type="protein sequence ID" value="ARE60514.1"/>
    <property type="molecule type" value="Genomic_DNA"/>
</dbReference>
<protein>
    <submittedName>
        <fullName evidence="1">Uncharacterized protein</fullName>
    </submittedName>
</protein>
<organism evidence="1 2">
    <name type="scientific">Bacteroides caecimuris</name>
    <dbReference type="NCBI Taxonomy" id="1796613"/>
    <lineage>
        <taxon>Bacteria</taxon>
        <taxon>Pseudomonadati</taxon>
        <taxon>Bacteroidota</taxon>
        <taxon>Bacteroidia</taxon>
        <taxon>Bacteroidales</taxon>
        <taxon>Bacteroidaceae</taxon>
        <taxon>Bacteroides</taxon>
    </lineage>
</organism>
<dbReference type="GeneID" id="82188485"/>
<dbReference type="OrthoDB" id="1093971at2"/>
<gene>
    <name evidence="1" type="ORF">A4V03_20660</name>
</gene>
<dbReference type="Proteomes" id="UP000092631">
    <property type="component" value="Chromosome"/>
</dbReference>
<accession>A0A1V0QDM3</accession>
<keyword evidence="2" id="KW-1185">Reference proteome</keyword>
<reference evidence="2" key="1">
    <citation type="submission" date="2016-04" db="EMBL/GenBank/DDBJ databases">
        <title>Complete Genome Sequences of Twelve Strains of a Stable Defined Moderately Diverse Mouse Microbiota 2 (sDMDMm2).</title>
        <authorList>
            <person name="Uchimura Y."/>
            <person name="Wyss M."/>
            <person name="Brugiroux S."/>
            <person name="Limenitakis J.P."/>
            <person name="Stecher B."/>
            <person name="McCoy K.D."/>
            <person name="Macpherson A.J."/>
        </authorList>
    </citation>
    <scope>NUCLEOTIDE SEQUENCE [LARGE SCALE GENOMIC DNA]</scope>
    <source>
        <strain evidence="2">I48</strain>
    </source>
</reference>
<dbReference type="AlphaFoldDB" id="A0A1V0QDM3"/>
<sequence length="78" mass="8982">MKTREYIDKIQANRWVRTIALGFAAFIVFSYMYTRGISPVWAAVAIVCFRGFFRFLYRIACLLVAAAILFCILSFLVS</sequence>
<dbReference type="KEGG" id="bcae:A4V03_20660"/>
<name>A0A1V0QDM3_9BACE</name>